<feature type="compositionally biased region" description="Pro residues" evidence="4">
    <location>
        <begin position="263"/>
        <end position="284"/>
    </location>
</feature>
<dbReference type="OrthoDB" id="433924at2759"/>
<dbReference type="PANTHER" id="PTHR22812">
    <property type="entry name" value="CHROMOBOX PROTEIN"/>
    <property type="match status" value="1"/>
</dbReference>
<feature type="compositionally biased region" description="Acidic residues" evidence="4">
    <location>
        <begin position="50"/>
        <end position="66"/>
    </location>
</feature>
<dbReference type="STRING" id="1283841.A0A084QC33"/>
<dbReference type="InterPro" id="IPR016197">
    <property type="entry name" value="Chromo-like_dom_sf"/>
</dbReference>
<feature type="region of interest" description="Disordered" evidence="4">
    <location>
        <begin position="254"/>
        <end position="286"/>
    </location>
</feature>
<dbReference type="CDD" id="cd18657">
    <property type="entry name" value="CSD_Swi6"/>
    <property type="match status" value="1"/>
</dbReference>
<feature type="compositionally biased region" description="Low complexity" evidence="4">
    <location>
        <begin position="25"/>
        <end position="40"/>
    </location>
</feature>
<dbReference type="GO" id="GO:0006338">
    <property type="term" value="P:chromatin remodeling"/>
    <property type="evidence" value="ECO:0007669"/>
    <property type="project" value="UniProtKB-ARBA"/>
</dbReference>
<evidence type="ECO:0000256" key="4">
    <source>
        <dbReference type="SAM" id="MobiDB-lite"/>
    </source>
</evidence>
<feature type="domain" description="Chromo" evidence="6">
    <location>
        <begin position="69"/>
        <end position="122"/>
    </location>
</feature>
<dbReference type="InterPro" id="IPR023780">
    <property type="entry name" value="Chromo_domain"/>
</dbReference>
<protein>
    <recommendedName>
        <fullName evidence="6">Chromo domain-containing protein</fullName>
    </recommendedName>
</protein>
<dbReference type="Pfam" id="PF00385">
    <property type="entry name" value="Chromo"/>
    <property type="match status" value="1"/>
</dbReference>
<dbReference type="InterPro" id="IPR023779">
    <property type="entry name" value="Chromodomain_CS"/>
</dbReference>
<dbReference type="Pfam" id="PF01393">
    <property type="entry name" value="Chromo_shadow"/>
    <property type="match status" value="1"/>
</dbReference>
<proteinExistence type="predicted"/>
<evidence type="ECO:0000256" key="3">
    <source>
        <dbReference type="ARBA" id="ARBA00023242"/>
    </source>
</evidence>
<feature type="transmembrane region" description="Helical" evidence="5">
    <location>
        <begin position="292"/>
        <end position="314"/>
    </location>
</feature>
<dbReference type="PROSITE" id="PS00598">
    <property type="entry name" value="CHROMO_1"/>
    <property type="match status" value="1"/>
</dbReference>
<evidence type="ECO:0000256" key="1">
    <source>
        <dbReference type="ARBA" id="ARBA00004123"/>
    </source>
</evidence>
<keyword evidence="5" id="KW-1133">Transmembrane helix</keyword>
<gene>
    <name evidence="7" type="ORF">S40285_04545</name>
</gene>
<dbReference type="InterPro" id="IPR051219">
    <property type="entry name" value="Heterochromatin_chromo-domain"/>
</dbReference>
<dbReference type="AlphaFoldDB" id="A0A084QC33"/>
<dbReference type="PROSITE" id="PS50013">
    <property type="entry name" value="CHROMO_2"/>
    <property type="match status" value="1"/>
</dbReference>
<dbReference type="OMA" id="GMEENSW"/>
<evidence type="ECO:0000256" key="2">
    <source>
        <dbReference type="ARBA" id="ARBA00011353"/>
    </source>
</evidence>
<dbReference type="InterPro" id="IPR008251">
    <property type="entry name" value="Chromo_shadow_dom"/>
</dbReference>
<dbReference type="SUPFAM" id="SSF54160">
    <property type="entry name" value="Chromo domain-like"/>
    <property type="match status" value="2"/>
</dbReference>
<dbReference type="InParanoid" id="A0A084QC33"/>
<dbReference type="SMART" id="SM00300">
    <property type="entry name" value="ChSh"/>
    <property type="match status" value="1"/>
</dbReference>
<sequence>MARQRHPAKSSAAISESETSDVEEVTVPVRNARNSRSARATQDNSPAVDDAVDEEGDDDEEDDEEDDVFVVEAVKKHMIDEDGSLKFQVKWEGYDSKKDLTWEPEENLQDSAQEILTEYFARIGGRQAIFDETDKALKTKKRGRSTGGGGPSVDNVKRSRKNGVHPADTTPPATTTKKWSPPAGSWEDEIESIDACEDGGSGKLAVYLIWKNGQKTKHDTSVIYKKCPQKMLQYYERHVKIIRDEKTPFCSPIQFTRAHHHPPPPPSPSPPKPSPPPGRNPPGAMPQRNHTIAIIIIVLFVVLALVSFGIWRLVHVARRNLSVASGSSSSSSRDIAD</sequence>
<reference evidence="7 8" key="1">
    <citation type="journal article" date="2014" name="BMC Genomics">
        <title>Comparative genome sequencing reveals chemotype-specific gene clusters in the toxigenic black mold Stachybotrys.</title>
        <authorList>
            <person name="Semeiks J."/>
            <person name="Borek D."/>
            <person name="Otwinowski Z."/>
            <person name="Grishin N.V."/>
        </authorList>
    </citation>
    <scope>NUCLEOTIDE SEQUENCE [LARGE SCALE GENOMIC DNA]</scope>
    <source>
        <strain evidence="7 8">IBT 40285</strain>
    </source>
</reference>
<feature type="region of interest" description="Disordered" evidence="4">
    <location>
        <begin position="136"/>
        <end position="185"/>
    </location>
</feature>
<comment type="subcellular location">
    <subcellularLocation>
        <location evidence="1">Nucleus</location>
    </subcellularLocation>
</comment>
<evidence type="ECO:0000313" key="7">
    <source>
        <dbReference type="EMBL" id="KFA61518.1"/>
    </source>
</evidence>
<feature type="region of interest" description="Disordered" evidence="4">
    <location>
        <begin position="1"/>
        <end position="66"/>
    </location>
</feature>
<dbReference type="CDD" id="cd00024">
    <property type="entry name" value="CD_CSD"/>
    <property type="match status" value="1"/>
</dbReference>
<keyword evidence="3" id="KW-0539">Nucleus</keyword>
<dbReference type="InterPro" id="IPR000953">
    <property type="entry name" value="Chromo/chromo_shadow_dom"/>
</dbReference>
<dbReference type="Proteomes" id="UP000028524">
    <property type="component" value="Unassembled WGS sequence"/>
</dbReference>
<dbReference type="SMART" id="SM00298">
    <property type="entry name" value="CHROMO"/>
    <property type="match status" value="1"/>
</dbReference>
<dbReference type="Gene3D" id="2.40.50.40">
    <property type="match status" value="2"/>
</dbReference>
<evidence type="ECO:0000256" key="5">
    <source>
        <dbReference type="SAM" id="Phobius"/>
    </source>
</evidence>
<comment type="subunit">
    <text evidence="2">Component of the NuA4 histone acetyltransferase complex.</text>
</comment>
<keyword evidence="5" id="KW-0812">Transmembrane</keyword>
<evidence type="ECO:0000313" key="8">
    <source>
        <dbReference type="Proteomes" id="UP000028524"/>
    </source>
</evidence>
<dbReference type="GO" id="GO:0000792">
    <property type="term" value="C:heterochromatin"/>
    <property type="evidence" value="ECO:0007669"/>
    <property type="project" value="UniProtKB-ARBA"/>
</dbReference>
<name>A0A084QC33_STAC4</name>
<dbReference type="GO" id="GO:0005634">
    <property type="term" value="C:nucleus"/>
    <property type="evidence" value="ECO:0007669"/>
    <property type="project" value="UniProtKB-SubCell"/>
</dbReference>
<keyword evidence="5" id="KW-0472">Membrane</keyword>
<feature type="compositionally biased region" description="Low complexity" evidence="4">
    <location>
        <begin position="166"/>
        <end position="183"/>
    </location>
</feature>
<keyword evidence="8" id="KW-1185">Reference proteome</keyword>
<dbReference type="EMBL" id="KL660854">
    <property type="protein sequence ID" value="KFA61518.1"/>
    <property type="molecule type" value="Genomic_DNA"/>
</dbReference>
<accession>A0A084QC33</accession>
<evidence type="ECO:0000259" key="6">
    <source>
        <dbReference type="PROSITE" id="PS50013"/>
    </source>
</evidence>
<organism evidence="7 8">
    <name type="scientific">Stachybotrys chlorohalonatus (strain IBT 40285)</name>
    <dbReference type="NCBI Taxonomy" id="1283841"/>
    <lineage>
        <taxon>Eukaryota</taxon>
        <taxon>Fungi</taxon>
        <taxon>Dikarya</taxon>
        <taxon>Ascomycota</taxon>
        <taxon>Pezizomycotina</taxon>
        <taxon>Sordariomycetes</taxon>
        <taxon>Hypocreomycetidae</taxon>
        <taxon>Hypocreales</taxon>
        <taxon>Stachybotryaceae</taxon>
        <taxon>Stachybotrys</taxon>
    </lineage>
</organism>
<dbReference type="HOGENOM" id="CLU_045874_0_0_1"/>